<dbReference type="InterPro" id="IPR000182">
    <property type="entry name" value="GNAT_dom"/>
</dbReference>
<proteinExistence type="predicted"/>
<dbReference type="InterPro" id="IPR016181">
    <property type="entry name" value="Acyl_CoA_acyltransferase"/>
</dbReference>
<dbReference type="AlphaFoldDB" id="A0A8H4TXX2"/>
<dbReference type="EMBL" id="JABEXW010000302">
    <property type="protein sequence ID" value="KAF4966165.1"/>
    <property type="molecule type" value="Genomic_DNA"/>
</dbReference>
<dbReference type="SUPFAM" id="SSF55729">
    <property type="entry name" value="Acyl-CoA N-acyltransferases (Nat)"/>
    <property type="match status" value="1"/>
</dbReference>
<reference evidence="4" key="2">
    <citation type="submission" date="2020-05" db="EMBL/GenBank/DDBJ databases">
        <authorList>
            <person name="Kim H.-S."/>
            <person name="Proctor R.H."/>
            <person name="Brown D.W."/>
        </authorList>
    </citation>
    <scope>NUCLEOTIDE SEQUENCE</scope>
    <source>
        <strain evidence="4">NRRL 20472</strain>
    </source>
</reference>
<evidence type="ECO:0000313" key="4">
    <source>
        <dbReference type="EMBL" id="KAF4966165.1"/>
    </source>
</evidence>
<evidence type="ECO:0000313" key="5">
    <source>
        <dbReference type="Proteomes" id="UP000622797"/>
    </source>
</evidence>
<dbReference type="GO" id="GO:0008080">
    <property type="term" value="F:N-acetyltransferase activity"/>
    <property type="evidence" value="ECO:0007669"/>
    <property type="project" value="TreeGrafter"/>
</dbReference>
<evidence type="ECO:0000256" key="2">
    <source>
        <dbReference type="ARBA" id="ARBA00023315"/>
    </source>
</evidence>
<dbReference type="InterPro" id="IPR051016">
    <property type="entry name" value="Diverse_Substrate_AcTransf"/>
</dbReference>
<reference evidence="4" key="1">
    <citation type="journal article" date="2020" name="BMC Genomics">
        <title>Correction to: Identification and distribution of gene clusters required for synthesis of sphingolipid metabolism inhibitors in diverse species of the filamentous fungus Fusarium.</title>
        <authorList>
            <person name="Kim H.S."/>
            <person name="Lohmar J.M."/>
            <person name="Busman M."/>
            <person name="Brown D.W."/>
            <person name="Naumann T.A."/>
            <person name="Divon H.H."/>
            <person name="Lysoe E."/>
            <person name="Uhlig S."/>
            <person name="Proctor R.H."/>
        </authorList>
    </citation>
    <scope>NUCLEOTIDE SEQUENCE</scope>
    <source>
        <strain evidence="4">NRRL 20472</strain>
    </source>
</reference>
<dbReference type="Proteomes" id="UP000622797">
    <property type="component" value="Unassembled WGS sequence"/>
</dbReference>
<keyword evidence="1" id="KW-0808">Transferase</keyword>
<accession>A0A8H4TXX2</accession>
<dbReference type="Gene3D" id="3.40.630.30">
    <property type="match status" value="1"/>
</dbReference>
<keyword evidence="5" id="KW-1185">Reference proteome</keyword>
<organism evidence="4 5">
    <name type="scientific">Fusarium sarcochroum</name>
    <dbReference type="NCBI Taxonomy" id="1208366"/>
    <lineage>
        <taxon>Eukaryota</taxon>
        <taxon>Fungi</taxon>
        <taxon>Dikarya</taxon>
        <taxon>Ascomycota</taxon>
        <taxon>Pezizomycotina</taxon>
        <taxon>Sordariomycetes</taxon>
        <taxon>Hypocreomycetidae</taxon>
        <taxon>Hypocreales</taxon>
        <taxon>Nectriaceae</taxon>
        <taxon>Fusarium</taxon>
        <taxon>Fusarium lateritium species complex</taxon>
    </lineage>
</organism>
<evidence type="ECO:0000256" key="1">
    <source>
        <dbReference type="ARBA" id="ARBA00022679"/>
    </source>
</evidence>
<dbReference type="CDD" id="cd04301">
    <property type="entry name" value="NAT_SF"/>
    <property type="match status" value="1"/>
</dbReference>
<dbReference type="PANTHER" id="PTHR10545:SF29">
    <property type="entry name" value="GH14572P-RELATED"/>
    <property type="match status" value="1"/>
</dbReference>
<gene>
    <name evidence="4" type="ORF">FSARC_6124</name>
</gene>
<keyword evidence="2" id="KW-0012">Acyltransferase</keyword>
<sequence length="168" mass="19284">MHAEAYLSDVPPLIRFIRELADYQNELSCITTTEEKLCQTIAFDPEEFDACAAADRISPFRPARVLLAFDNDGVPAGMALYFYSYVTWHATPGIYLEDLYVLPSGGRSGRGKRLMDALGKELHAVEGERIEWRVLEWNEPSVRFYESLSAKFMDSWKDMKLEKMDTTR</sequence>
<feature type="domain" description="N-acetyltransferase" evidence="3">
    <location>
        <begin position="25"/>
        <end position="167"/>
    </location>
</feature>
<protein>
    <recommendedName>
        <fullName evidence="3">N-acetyltransferase domain-containing protein</fullName>
    </recommendedName>
</protein>
<name>A0A8H4TXX2_9HYPO</name>
<dbReference type="Pfam" id="PF00583">
    <property type="entry name" value="Acetyltransf_1"/>
    <property type="match status" value="1"/>
</dbReference>
<dbReference type="OrthoDB" id="9975416at2759"/>
<comment type="caution">
    <text evidence="4">The sequence shown here is derived from an EMBL/GenBank/DDBJ whole genome shotgun (WGS) entry which is preliminary data.</text>
</comment>
<dbReference type="PROSITE" id="PS51186">
    <property type="entry name" value="GNAT"/>
    <property type="match status" value="1"/>
</dbReference>
<dbReference type="PANTHER" id="PTHR10545">
    <property type="entry name" value="DIAMINE N-ACETYLTRANSFERASE"/>
    <property type="match status" value="1"/>
</dbReference>
<evidence type="ECO:0000259" key="3">
    <source>
        <dbReference type="PROSITE" id="PS51186"/>
    </source>
</evidence>